<evidence type="ECO:0000256" key="3">
    <source>
        <dbReference type="RuleBase" id="RU004466"/>
    </source>
</evidence>
<comment type="caution">
    <text evidence="4">The sequence shown here is derived from an EMBL/GenBank/DDBJ whole genome shotgun (WGS) entry which is preliminary data.</text>
</comment>
<name>A0ABN2MNH2_9PSEU</name>
<dbReference type="CDD" id="cd00685">
    <property type="entry name" value="Trans_IPPS_HT"/>
    <property type="match status" value="1"/>
</dbReference>
<dbReference type="Proteomes" id="UP001500449">
    <property type="component" value="Unassembled WGS sequence"/>
</dbReference>
<evidence type="ECO:0000313" key="5">
    <source>
        <dbReference type="Proteomes" id="UP001500449"/>
    </source>
</evidence>
<protein>
    <submittedName>
        <fullName evidence="4">(2E,6E)-farnesyl diphosphate synthase</fullName>
    </submittedName>
</protein>
<dbReference type="InterPro" id="IPR008949">
    <property type="entry name" value="Isoprenoid_synthase_dom_sf"/>
</dbReference>
<dbReference type="InterPro" id="IPR033749">
    <property type="entry name" value="Polyprenyl_synt_CS"/>
</dbReference>
<proteinExistence type="inferred from homology"/>
<dbReference type="InterPro" id="IPR000092">
    <property type="entry name" value="Polyprenyl_synt"/>
</dbReference>
<accession>A0ABN2MNH2</accession>
<keyword evidence="1" id="KW-0479">Metal-binding</keyword>
<dbReference type="SUPFAM" id="SSF48576">
    <property type="entry name" value="Terpenoid synthases"/>
    <property type="match status" value="1"/>
</dbReference>
<dbReference type="SFLD" id="SFLDS00005">
    <property type="entry name" value="Isoprenoid_Synthase_Type_I"/>
    <property type="match status" value="1"/>
</dbReference>
<dbReference type="EMBL" id="BAAAQK010000003">
    <property type="protein sequence ID" value="GAA1833093.1"/>
    <property type="molecule type" value="Genomic_DNA"/>
</dbReference>
<keyword evidence="5" id="KW-1185">Reference proteome</keyword>
<dbReference type="RefSeq" id="WP_425565727.1">
    <property type="nucleotide sequence ID" value="NZ_BAAAQK010000003.1"/>
</dbReference>
<dbReference type="Gene3D" id="1.10.600.10">
    <property type="entry name" value="Farnesyl Diphosphate Synthase"/>
    <property type="match status" value="1"/>
</dbReference>
<keyword evidence="3" id="KW-0808">Transferase</keyword>
<dbReference type="SFLD" id="SFLDG01017">
    <property type="entry name" value="Polyprenyl_Transferase_Like"/>
    <property type="match status" value="1"/>
</dbReference>
<keyword evidence="2" id="KW-0460">Magnesium</keyword>
<evidence type="ECO:0000256" key="1">
    <source>
        <dbReference type="ARBA" id="ARBA00022723"/>
    </source>
</evidence>
<organism evidence="4 5">
    <name type="scientific">Pseudonocardia ailaonensis</name>
    <dbReference type="NCBI Taxonomy" id="367279"/>
    <lineage>
        <taxon>Bacteria</taxon>
        <taxon>Bacillati</taxon>
        <taxon>Actinomycetota</taxon>
        <taxon>Actinomycetes</taxon>
        <taxon>Pseudonocardiales</taxon>
        <taxon>Pseudonocardiaceae</taxon>
        <taxon>Pseudonocardia</taxon>
    </lineage>
</organism>
<dbReference type="Pfam" id="PF00348">
    <property type="entry name" value="polyprenyl_synt"/>
    <property type="match status" value="1"/>
</dbReference>
<dbReference type="PANTHER" id="PTHR12001">
    <property type="entry name" value="GERANYLGERANYL PYROPHOSPHATE SYNTHASE"/>
    <property type="match status" value="1"/>
</dbReference>
<evidence type="ECO:0000256" key="2">
    <source>
        <dbReference type="ARBA" id="ARBA00022842"/>
    </source>
</evidence>
<dbReference type="PANTHER" id="PTHR12001:SF71">
    <property type="entry name" value="(2E,6E)-FARNESYL DIPHOSPHATE SYNTHASE"/>
    <property type="match status" value="1"/>
</dbReference>
<dbReference type="PROSITE" id="PS00723">
    <property type="entry name" value="POLYPRENYL_SYNTHASE_1"/>
    <property type="match status" value="1"/>
</dbReference>
<reference evidence="4 5" key="1">
    <citation type="journal article" date="2019" name="Int. J. Syst. Evol. Microbiol.">
        <title>The Global Catalogue of Microorganisms (GCM) 10K type strain sequencing project: providing services to taxonomists for standard genome sequencing and annotation.</title>
        <authorList>
            <consortium name="The Broad Institute Genomics Platform"/>
            <consortium name="The Broad Institute Genome Sequencing Center for Infectious Disease"/>
            <person name="Wu L."/>
            <person name="Ma J."/>
        </authorList>
    </citation>
    <scope>NUCLEOTIDE SEQUENCE [LARGE SCALE GENOMIC DNA]</scope>
    <source>
        <strain evidence="4 5">JCM 16009</strain>
    </source>
</reference>
<sequence>MTATLGATKMNPASPDVPALLARCREQVTPALKAAVARLDTASREQAEFHFGWVELDGSPGRGGGKAVRPALAVLSAAAAGASEESGIAGAVAVELVHNFSLLHDDLMDGDTERRHRPTVWSRWGAPSAILCGDAMLALATESLLEDSSPHAAQAARLIATTTRELIRGQAEDVAFERRADVGVDECLSMAAGKTGSLLATSAAIGAVLAGAPEHTVRGLQEYGMGVGMAFQLVDDLLGIWGDPAVTGKPVLSDLRSRKKSLPVTFSVQRGGAAGRELATWLARSGDQSEEELRRAATLVEQGGGREWAAAEARRQMDSAERALTGAGLADGPRAELAALGHYLTDREF</sequence>
<dbReference type="PROSITE" id="PS00444">
    <property type="entry name" value="POLYPRENYL_SYNTHASE_2"/>
    <property type="match status" value="1"/>
</dbReference>
<gene>
    <name evidence="4" type="primary">idsA1</name>
    <name evidence="4" type="ORF">GCM10009836_09060</name>
</gene>
<evidence type="ECO:0000313" key="4">
    <source>
        <dbReference type="EMBL" id="GAA1833093.1"/>
    </source>
</evidence>
<comment type="similarity">
    <text evidence="3">Belongs to the FPP/GGPP synthase family.</text>
</comment>